<evidence type="ECO:0000313" key="1">
    <source>
        <dbReference type="EMBL" id="MPN53921.1"/>
    </source>
</evidence>
<dbReference type="AlphaFoldDB" id="A0A645IRC7"/>
<dbReference type="EMBL" id="VSSQ01121566">
    <property type="protein sequence ID" value="MPN53921.1"/>
    <property type="molecule type" value="Genomic_DNA"/>
</dbReference>
<name>A0A645IRC7_9ZZZZ</name>
<organism evidence="1">
    <name type="scientific">bioreactor metagenome</name>
    <dbReference type="NCBI Taxonomy" id="1076179"/>
    <lineage>
        <taxon>unclassified sequences</taxon>
        <taxon>metagenomes</taxon>
        <taxon>ecological metagenomes</taxon>
    </lineage>
</organism>
<gene>
    <name evidence="1" type="ORF">SDC9_201590</name>
</gene>
<accession>A0A645IRC7</accession>
<proteinExistence type="predicted"/>
<protein>
    <recommendedName>
        <fullName evidence="2">Carboxypeptidase regulatory-like domain-containing protein</fullName>
    </recommendedName>
</protein>
<sequence>MAVKKTYKPQEIKVSATAIAKSPTPMYDKDISPTLWGLVLLEGVAKWSTNSAIISGAVAIWKNSVADSTISTANYLTFTDSSGRYAITVPAQQKLAIKVYS</sequence>
<comment type="caution">
    <text evidence="1">The sequence shown here is derived from an EMBL/GenBank/DDBJ whole genome shotgun (WGS) entry which is preliminary data.</text>
</comment>
<evidence type="ECO:0008006" key="2">
    <source>
        <dbReference type="Google" id="ProtNLM"/>
    </source>
</evidence>
<reference evidence="1" key="1">
    <citation type="submission" date="2019-08" db="EMBL/GenBank/DDBJ databases">
        <authorList>
            <person name="Kucharzyk K."/>
            <person name="Murdoch R.W."/>
            <person name="Higgins S."/>
            <person name="Loffler F."/>
        </authorList>
    </citation>
    <scope>NUCLEOTIDE SEQUENCE</scope>
</reference>